<dbReference type="GO" id="GO:0006355">
    <property type="term" value="P:regulation of DNA-templated transcription"/>
    <property type="evidence" value="ECO:0007669"/>
    <property type="project" value="InterPro"/>
</dbReference>
<evidence type="ECO:0000313" key="6">
    <source>
        <dbReference type="EMBL" id="CAI9287873.1"/>
    </source>
</evidence>
<evidence type="ECO:0000313" key="7">
    <source>
        <dbReference type="Proteomes" id="UP001177003"/>
    </source>
</evidence>
<feature type="domain" description="NAC" evidence="5">
    <location>
        <begin position="8"/>
        <end position="169"/>
    </location>
</feature>
<dbReference type="SUPFAM" id="SSF101941">
    <property type="entry name" value="NAC domain"/>
    <property type="match status" value="1"/>
</dbReference>
<reference evidence="6" key="1">
    <citation type="submission" date="2023-04" db="EMBL/GenBank/DDBJ databases">
        <authorList>
            <person name="Vijverberg K."/>
            <person name="Xiong W."/>
            <person name="Schranz E."/>
        </authorList>
    </citation>
    <scope>NUCLEOTIDE SEQUENCE</scope>
</reference>
<sequence length="195" mass="22718">MEGEGVVGAPGFRFYPTEEELITFYLKHKIQGTTRLLQHIDRVIPRLHVYDFYPWDLPQYAGERCKGDLEQWFFFIPRQEKEARGGRPSRLTSSGYWKATGSPSIVYSWNNRAIGIKRTMVFYNGRAPSGTKTKWKMNEYKAFQEVPSLNSNPRPELMEELSLCRVYVKSNCLRAFDRRPSGVALNEHVPPFQFN</sequence>
<keyword evidence="4" id="KW-0539">Nucleus</keyword>
<accession>A0AA35Z8I4</accession>
<dbReference type="Gene3D" id="2.170.150.80">
    <property type="entry name" value="NAC domain"/>
    <property type="match status" value="1"/>
</dbReference>
<proteinExistence type="predicted"/>
<evidence type="ECO:0000256" key="4">
    <source>
        <dbReference type="ARBA" id="ARBA00023242"/>
    </source>
</evidence>
<evidence type="ECO:0000256" key="3">
    <source>
        <dbReference type="ARBA" id="ARBA00023163"/>
    </source>
</evidence>
<keyword evidence="2" id="KW-0238">DNA-binding</keyword>
<keyword evidence="3" id="KW-0804">Transcription</keyword>
<dbReference type="AlphaFoldDB" id="A0AA35Z8I4"/>
<dbReference type="InterPro" id="IPR003441">
    <property type="entry name" value="NAC-dom"/>
</dbReference>
<organism evidence="6 7">
    <name type="scientific">Lactuca saligna</name>
    <name type="common">Willowleaf lettuce</name>
    <dbReference type="NCBI Taxonomy" id="75948"/>
    <lineage>
        <taxon>Eukaryota</taxon>
        <taxon>Viridiplantae</taxon>
        <taxon>Streptophyta</taxon>
        <taxon>Embryophyta</taxon>
        <taxon>Tracheophyta</taxon>
        <taxon>Spermatophyta</taxon>
        <taxon>Magnoliopsida</taxon>
        <taxon>eudicotyledons</taxon>
        <taxon>Gunneridae</taxon>
        <taxon>Pentapetalae</taxon>
        <taxon>asterids</taxon>
        <taxon>campanulids</taxon>
        <taxon>Asterales</taxon>
        <taxon>Asteraceae</taxon>
        <taxon>Cichorioideae</taxon>
        <taxon>Cichorieae</taxon>
        <taxon>Lactucinae</taxon>
        <taxon>Lactuca</taxon>
    </lineage>
</organism>
<protein>
    <recommendedName>
        <fullName evidence="5">NAC domain-containing protein</fullName>
    </recommendedName>
</protein>
<dbReference type="PROSITE" id="PS51005">
    <property type="entry name" value="NAC"/>
    <property type="match status" value="1"/>
</dbReference>
<keyword evidence="7" id="KW-1185">Reference proteome</keyword>
<dbReference type="GO" id="GO:0003677">
    <property type="term" value="F:DNA binding"/>
    <property type="evidence" value="ECO:0007669"/>
    <property type="project" value="UniProtKB-KW"/>
</dbReference>
<dbReference type="PANTHER" id="PTHR31744:SF220">
    <property type="entry name" value="LOW QUALITY PROTEIN: NAC DOMAIN-CONTAINING PROTEIN 90-LIKE"/>
    <property type="match status" value="1"/>
</dbReference>
<dbReference type="InterPro" id="IPR036093">
    <property type="entry name" value="NAC_dom_sf"/>
</dbReference>
<dbReference type="Pfam" id="PF02365">
    <property type="entry name" value="NAM"/>
    <property type="match status" value="1"/>
</dbReference>
<name>A0AA35Z8I4_LACSI</name>
<dbReference type="EMBL" id="OX465081">
    <property type="protein sequence ID" value="CAI9287873.1"/>
    <property type="molecule type" value="Genomic_DNA"/>
</dbReference>
<evidence type="ECO:0000259" key="5">
    <source>
        <dbReference type="PROSITE" id="PS51005"/>
    </source>
</evidence>
<evidence type="ECO:0000256" key="2">
    <source>
        <dbReference type="ARBA" id="ARBA00023125"/>
    </source>
</evidence>
<gene>
    <name evidence="6" type="ORF">LSALG_LOCUS27210</name>
</gene>
<dbReference type="PANTHER" id="PTHR31744">
    <property type="entry name" value="PROTEIN CUP-SHAPED COTYLEDON 2-RELATED"/>
    <property type="match status" value="1"/>
</dbReference>
<evidence type="ECO:0000256" key="1">
    <source>
        <dbReference type="ARBA" id="ARBA00023015"/>
    </source>
</evidence>
<keyword evidence="1" id="KW-0805">Transcription regulation</keyword>
<dbReference type="Proteomes" id="UP001177003">
    <property type="component" value="Chromosome 5"/>
</dbReference>